<feature type="region of interest" description="Disordered" evidence="1">
    <location>
        <begin position="237"/>
        <end position="322"/>
    </location>
</feature>
<keyword evidence="2" id="KW-0812">Transmembrane</keyword>
<feature type="compositionally biased region" description="Polar residues" evidence="1">
    <location>
        <begin position="56"/>
        <end position="65"/>
    </location>
</feature>
<keyword evidence="3" id="KW-0732">Signal</keyword>
<organism evidence="4 5">
    <name type="scientific">Scylla paramamosain</name>
    <name type="common">Mud crab</name>
    <dbReference type="NCBI Taxonomy" id="85552"/>
    <lineage>
        <taxon>Eukaryota</taxon>
        <taxon>Metazoa</taxon>
        <taxon>Ecdysozoa</taxon>
        <taxon>Arthropoda</taxon>
        <taxon>Crustacea</taxon>
        <taxon>Multicrustacea</taxon>
        <taxon>Malacostraca</taxon>
        <taxon>Eumalacostraca</taxon>
        <taxon>Eucarida</taxon>
        <taxon>Decapoda</taxon>
        <taxon>Pleocyemata</taxon>
        <taxon>Brachyura</taxon>
        <taxon>Eubrachyura</taxon>
        <taxon>Portunoidea</taxon>
        <taxon>Portunidae</taxon>
        <taxon>Portuninae</taxon>
        <taxon>Scylla</taxon>
    </lineage>
</organism>
<evidence type="ECO:0000256" key="1">
    <source>
        <dbReference type="SAM" id="MobiDB-lite"/>
    </source>
</evidence>
<feature type="compositionally biased region" description="Polar residues" evidence="1">
    <location>
        <begin position="257"/>
        <end position="271"/>
    </location>
</feature>
<feature type="transmembrane region" description="Helical" evidence="2">
    <location>
        <begin position="183"/>
        <end position="205"/>
    </location>
</feature>
<feature type="compositionally biased region" description="Low complexity" evidence="1">
    <location>
        <begin position="279"/>
        <end position="296"/>
    </location>
</feature>
<feature type="compositionally biased region" description="Basic and acidic residues" evidence="1">
    <location>
        <begin position="32"/>
        <end position="55"/>
    </location>
</feature>
<keyword evidence="2" id="KW-0472">Membrane</keyword>
<proteinExistence type="predicted"/>
<evidence type="ECO:0000313" key="4">
    <source>
        <dbReference type="EMBL" id="KAK8392363.1"/>
    </source>
</evidence>
<name>A0AAW0TYV9_SCYPA</name>
<protein>
    <recommendedName>
        <fullName evidence="6">EB domain-containing protein</fullName>
    </recommendedName>
</protein>
<evidence type="ECO:0000313" key="5">
    <source>
        <dbReference type="Proteomes" id="UP001487740"/>
    </source>
</evidence>
<feature type="region of interest" description="Disordered" evidence="1">
    <location>
        <begin position="32"/>
        <end position="72"/>
    </location>
</feature>
<evidence type="ECO:0000256" key="3">
    <source>
        <dbReference type="SAM" id="SignalP"/>
    </source>
</evidence>
<evidence type="ECO:0000256" key="2">
    <source>
        <dbReference type="SAM" id="Phobius"/>
    </source>
</evidence>
<reference evidence="4 5" key="1">
    <citation type="submission" date="2023-03" db="EMBL/GenBank/DDBJ databases">
        <title>High-quality genome of Scylla paramamosain provides insights in environmental adaptation.</title>
        <authorList>
            <person name="Zhang L."/>
        </authorList>
    </citation>
    <scope>NUCLEOTIDE SEQUENCE [LARGE SCALE GENOMIC DNA]</scope>
    <source>
        <strain evidence="4">LZ_2023a</strain>
        <tissue evidence="4">Muscle</tissue>
    </source>
</reference>
<sequence>MGSTPLHALVVMAVVVVVVSVAERAAAASHAKDKSVFAHHNGERRAARTRREQGKSETGATTSPSGIPDTEPTTVALPVCTGNVEDECAELPNSKCVKEEGICKCVAPYDIFDVENHYCGKATKLGEKCKYTSECEEGDDYSICNQQQICACGPGFSVDDLPQVGLTCIESSKGDGAGAPDPAMIGVLAGLALMFVIICVVLRLFSKARFRENRSIFNTPNPRLMNASLFKDSKLLSPARGDRRGSRASVRVPSRAASITSVNAASRSPNGSLAKGRRGSALSTASATGSTHGHTAPAGHKTPSPVRENKKAETTVAIETVD</sequence>
<feature type="signal peptide" evidence="3">
    <location>
        <begin position="1"/>
        <end position="27"/>
    </location>
</feature>
<keyword evidence="2" id="KW-1133">Transmembrane helix</keyword>
<feature type="chain" id="PRO_5043486114" description="EB domain-containing protein" evidence="3">
    <location>
        <begin position="28"/>
        <end position="322"/>
    </location>
</feature>
<dbReference type="Proteomes" id="UP001487740">
    <property type="component" value="Unassembled WGS sequence"/>
</dbReference>
<evidence type="ECO:0008006" key="6">
    <source>
        <dbReference type="Google" id="ProtNLM"/>
    </source>
</evidence>
<gene>
    <name evidence="4" type="ORF">O3P69_014609</name>
</gene>
<comment type="caution">
    <text evidence="4">The sequence shown here is derived from an EMBL/GenBank/DDBJ whole genome shotgun (WGS) entry which is preliminary data.</text>
</comment>
<accession>A0AAW0TYV9</accession>
<keyword evidence="5" id="KW-1185">Reference proteome</keyword>
<dbReference type="EMBL" id="JARAKH010000022">
    <property type="protein sequence ID" value="KAK8392363.1"/>
    <property type="molecule type" value="Genomic_DNA"/>
</dbReference>
<dbReference type="AlphaFoldDB" id="A0AAW0TYV9"/>